<dbReference type="Proteomes" id="UP000759131">
    <property type="component" value="Unassembled WGS sequence"/>
</dbReference>
<accession>A0A7R9PXZ0</accession>
<evidence type="ECO:0000256" key="2">
    <source>
        <dbReference type="ARBA" id="ARBA00022840"/>
    </source>
</evidence>
<organism evidence="6">
    <name type="scientific">Medioppia subpectinata</name>
    <dbReference type="NCBI Taxonomy" id="1979941"/>
    <lineage>
        <taxon>Eukaryota</taxon>
        <taxon>Metazoa</taxon>
        <taxon>Ecdysozoa</taxon>
        <taxon>Arthropoda</taxon>
        <taxon>Chelicerata</taxon>
        <taxon>Arachnida</taxon>
        <taxon>Acari</taxon>
        <taxon>Acariformes</taxon>
        <taxon>Sarcoptiformes</taxon>
        <taxon>Oribatida</taxon>
        <taxon>Brachypylina</taxon>
        <taxon>Oppioidea</taxon>
        <taxon>Oppiidae</taxon>
        <taxon>Medioppia</taxon>
    </lineage>
</organism>
<dbReference type="OrthoDB" id="248923at2759"/>
<dbReference type="AlphaFoldDB" id="A0A7R9PXZ0"/>
<evidence type="ECO:0000256" key="3">
    <source>
        <dbReference type="PROSITE-ProRule" id="PRU10141"/>
    </source>
</evidence>
<feature type="binding site" evidence="3">
    <location>
        <position position="60"/>
    </location>
    <ligand>
        <name>ATP</name>
        <dbReference type="ChEBI" id="CHEBI:30616"/>
    </ligand>
</feature>
<sequence length="363" mass="41189">MSVSQNQASYTWRLNPSYIQNIQNRKFKNDYIMKEELGKGGFGTVMRCVTKDGKKELAAKINNSPDKKASMKMEADFSRDLSFDANNPNVKPHMNLVNIFDSITEGDIVYNLYEMASGGDLMEAINEKEFFAAVDAAIAIKQILDGVHFMHERGILHRDLKPHNILVQGRDIQVYKVTDFGLCCKRHTDAQGQFIAKAHGNAGTPQYQPPECHIPPKEYDTDFDIWSCGCILYQMLAGYPPFFDSDAAKLQRSIIDIDFPYPSPEWENMADAKDMIDKMLAPIENFAQVWHNSGNRVYPKARYNRQTYAQLITDKFYTDGAAQHIRTKPTETTLEKYNARCVAKKAILEAYWAANPPPPPPAP</sequence>
<keyword evidence="4" id="KW-0723">Serine/threonine-protein kinase</keyword>
<dbReference type="InterPro" id="IPR000719">
    <property type="entry name" value="Prot_kinase_dom"/>
</dbReference>
<dbReference type="InterPro" id="IPR017441">
    <property type="entry name" value="Protein_kinase_ATP_BS"/>
</dbReference>
<keyword evidence="4" id="KW-0808">Transferase</keyword>
<dbReference type="Pfam" id="PF00069">
    <property type="entry name" value="Pkinase"/>
    <property type="match status" value="1"/>
</dbReference>
<evidence type="ECO:0000313" key="7">
    <source>
        <dbReference type="Proteomes" id="UP000759131"/>
    </source>
</evidence>
<evidence type="ECO:0000259" key="5">
    <source>
        <dbReference type="PROSITE" id="PS50011"/>
    </source>
</evidence>
<dbReference type="GO" id="GO:0004674">
    <property type="term" value="F:protein serine/threonine kinase activity"/>
    <property type="evidence" value="ECO:0007669"/>
    <property type="project" value="UniProtKB-KW"/>
</dbReference>
<dbReference type="PANTHER" id="PTHR24347">
    <property type="entry name" value="SERINE/THREONINE-PROTEIN KINASE"/>
    <property type="match status" value="1"/>
</dbReference>
<dbReference type="PROSITE" id="PS00108">
    <property type="entry name" value="PROTEIN_KINASE_ST"/>
    <property type="match status" value="1"/>
</dbReference>
<keyword evidence="7" id="KW-1185">Reference proteome</keyword>
<dbReference type="InterPro" id="IPR011009">
    <property type="entry name" value="Kinase-like_dom_sf"/>
</dbReference>
<keyword evidence="4" id="KW-0418">Kinase</keyword>
<evidence type="ECO:0000313" key="6">
    <source>
        <dbReference type="EMBL" id="CAD7624901.1"/>
    </source>
</evidence>
<dbReference type="EMBL" id="OC857235">
    <property type="protein sequence ID" value="CAD7624901.1"/>
    <property type="molecule type" value="Genomic_DNA"/>
</dbReference>
<comment type="similarity">
    <text evidence="4">Belongs to the protein kinase superfamily.</text>
</comment>
<reference evidence="6" key="1">
    <citation type="submission" date="2020-11" db="EMBL/GenBank/DDBJ databases">
        <authorList>
            <person name="Tran Van P."/>
        </authorList>
    </citation>
    <scope>NUCLEOTIDE SEQUENCE</scope>
</reference>
<evidence type="ECO:0000256" key="1">
    <source>
        <dbReference type="ARBA" id="ARBA00022741"/>
    </source>
</evidence>
<name>A0A7R9PXZ0_9ACAR</name>
<evidence type="ECO:0000256" key="4">
    <source>
        <dbReference type="RuleBase" id="RU000304"/>
    </source>
</evidence>
<dbReference type="PROSITE" id="PS50011">
    <property type="entry name" value="PROTEIN_KINASE_DOM"/>
    <property type="match status" value="1"/>
</dbReference>
<dbReference type="PROSITE" id="PS00107">
    <property type="entry name" value="PROTEIN_KINASE_ATP"/>
    <property type="match status" value="1"/>
</dbReference>
<dbReference type="SMART" id="SM00220">
    <property type="entry name" value="S_TKc"/>
    <property type="match status" value="1"/>
</dbReference>
<dbReference type="SUPFAM" id="SSF56112">
    <property type="entry name" value="Protein kinase-like (PK-like)"/>
    <property type="match status" value="1"/>
</dbReference>
<gene>
    <name evidence="6" type="ORF">OSB1V03_LOCUS5339</name>
</gene>
<feature type="domain" description="Protein kinase" evidence="5">
    <location>
        <begin position="31"/>
        <end position="317"/>
    </location>
</feature>
<protein>
    <recommendedName>
        <fullName evidence="5">Protein kinase domain-containing protein</fullName>
    </recommendedName>
</protein>
<keyword evidence="1 3" id="KW-0547">Nucleotide-binding</keyword>
<dbReference type="InterPro" id="IPR008271">
    <property type="entry name" value="Ser/Thr_kinase_AS"/>
</dbReference>
<dbReference type="Gene3D" id="1.10.510.10">
    <property type="entry name" value="Transferase(Phosphotransferase) domain 1"/>
    <property type="match status" value="1"/>
</dbReference>
<keyword evidence="2 3" id="KW-0067">ATP-binding</keyword>
<dbReference type="EMBL" id="CAJPIZ010002660">
    <property type="protein sequence ID" value="CAG2105331.1"/>
    <property type="molecule type" value="Genomic_DNA"/>
</dbReference>
<dbReference type="GO" id="GO:0005524">
    <property type="term" value="F:ATP binding"/>
    <property type="evidence" value="ECO:0007669"/>
    <property type="project" value="UniProtKB-UniRule"/>
</dbReference>
<dbReference type="Gene3D" id="3.30.200.20">
    <property type="entry name" value="Phosphorylase Kinase, domain 1"/>
    <property type="match status" value="1"/>
</dbReference>
<proteinExistence type="inferred from homology"/>